<dbReference type="GO" id="GO:0050660">
    <property type="term" value="F:flavin adenine dinucleotide binding"/>
    <property type="evidence" value="ECO:0007669"/>
    <property type="project" value="TreeGrafter"/>
</dbReference>
<dbReference type="GO" id="GO:0005829">
    <property type="term" value="C:cytosol"/>
    <property type="evidence" value="ECO:0007669"/>
    <property type="project" value="TreeGrafter"/>
</dbReference>
<dbReference type="SUPFAM" id="SSF51905">
    <property type="entry name" value="FAD/NAD(P)-binding domain"/>
    <property type="match status" value="1"/>
</dbReference>
<dbReference type="InterPro" id="IPR002937">
    <property type="entry name" value="Amino_oxidase"/>
</dbReference>
<name>A0A927D734_9RHOB</name>
<keyword evidence="3" id="KW-1185">Reference proteome</keyword>
<reference evidence="2" key="1">
    <citation type="submission" date="2020-08" db="EMBL/GenBank/DDBJ databases">
        <title>Sulfitobacter aestuariivivens sp. nov., isolated from a tidal flat.</title>
        <authorList>
            <person name="Park S."/>
            <person name="Yoon J.-H."/>
        </authorList>
    </citation>
    <scope>NUCLEOTIDE SEQUENCE</scope>
    <source>
        <strain evidence="2">TSTF-M16</strain>
    </source>
</reference>
<dbReference type="InterPro" id="IPR036188">
    <property type="entry name" value="FAD/NAD-bd_sf"/>
</dbReference>
<dbReference type="RefSeq" id="WP_191077232.1">
    <property type="nucleotide sequence ID" value="NZ_JACTAG010000005.1"/>
</dbReference>
<dbReference type="PANTHER" id="PTHR21197">
    <property type="entry name" value="UDP-GALACTOPYRANOSE MUTASE"/>
    <property type="match status" value="1"/>
</dbReference>
<dbReference type="NCBIfam" id="NF005546">
    <property type="entry name" value="PRK07208.1-2"/>
    <property type="match status" value="1"/>
</dbReference>
<dbReference type="GO" id="GO:0008767">
    <property type="term" value="F:UDP-galactopyranose mutase activity"/>
    <property type="evidence" value="ECO:0007669"/>
    <property type="project" value="TreeGrafter"/>
</dbReference>
<dbReference type="EMBL" id="JACTAG010000005">
    <property type="protein sequence ID" value="MBD3666200.1"/>
    <property type="molecule type" value="Genomic_DNA"/>
</dbReference>
<dbReference type="PANTHER" id="PTHR21197:SF0">
    <property type="entry name" value="UDP-GALACTOPYRANOSE MUTASE"/>
    <property type="match status" value="1"/>
</dbReference>
<gene>
    <name evidence="2" type="ORF">H9Q16_19880</name>
</gene>
<sequence>MSTQRTALIVGAGPAGLTAAHELATRTDIKPIVFEADSQVGGISKTVNYKGNRIDIGGHRFFSKSDRVMDWWAQMLPLEAAGEGQGAITISYQNKQREVTAGTGADPDVTDEVMLVRGRVSRILFGRKFYSYPIKFSRQTFGNLGVGTTAKIMGSYARARLMPIRPEVTLRDYIINRFGKTLYETFFKNYTEKVWGVPCEDIPSDWGAQRIKGVSISALLKHVLKKLRPGGAGDVSQKDTETSLIERFLYPKHGPGQLWEIVARKVEAAGGTVHLNTRVTAVHHDGSHISAVDVVHADGREERVEGDMVFSSMPVQELITGWQPAAPVEVTEVSDGLTYRDFITVGVLLSRLTLGGGCTAKNLYDTVPDNWIYVQEPDVKVGRLQIFNNWSPYLVADPDTIWIGLEYFVNEADDFWNMADADMIAFAKKELEKLGVADPADALDAVVVRTKKAYPAYFGTYDKFDTVREYVSQFDNLYCVGRNGMHRYNNQDHSILTAMVAVDGIEAGRDLRDQMWEINTEEDYHESK</sequence>
<dbReference type="Pfam" id="PF01593">
    <property type="entry name" value="Amino_oxidase"/>
    <property type="match status" value="1"/>
</dbReference>
<accession>A0A927D734</accession>
<feature type="domain" description="Amine oxidase" evidence="1">
    <location>
        <begin position="15"/>
        <end position="352"/>
    </location>
</feature>
<comment type="caution">
    <text evidence="2">The sequence shown here is derived from an EMBL/GenBank/DDBJ whole genome shotgun (WGS) entry which is preliminary data.</text>
</comment>
<organism evidence="2 3">
    <name type="scientific">Sulfitobacter aestuariivivens</name>
    <dbReference type="NCBI Taxonomy" id="2766981"/>
    <lineage>
        <taxon>Bacteria</taxon>
        <taxon>Pseudomonadati</taxon>
        <taxon>Pseudomonadota</taxon>
        <taxon>Alphaproteobacteria</taxon>
        <taxon>Rhodobacterales</taxon>
        <taxon>Roseobacteraceae</taxon>
        <taxon>Sulfitobacter</taxon>
    </lineage>
</organism>
<evidence type="ECO:0000313" key="2">
    <source>
        <dbReference type="EMBL" id="MBD3666200.1"/>
    </source>
</evidence>
<dbReference type="Gene3D" id="3.50.50.60">
    <property type="entry name" value="FAD/NAD(P)-binding domain"/>
    <property type="match status" value="1"/>
</dbReference>
<dbReference type="AlphaFoldDB" id="A0A927D734"/>
<proteinExistence type="predicted"/>
<protein>
    <submittedName>
        <fullName evidence="2">NAD(P)/FAD-dependent oxidoreductase</fullName>
    </submittedName>
</protein>
<dbReference type="Proteomes" id="UP000635142">
    <property type="component" value="Unassembled WGS sequence"/>
</dbReference>
<dbReference type="GO" id="GO:0016491">
    <property type="term" value="F:oxidoreductase activity"/>
    <property type="evidence" value="ECO:0007669"/>
    <property type="project" value="InterPro"/>
</dbReference>
<dbReference type="NCBIfam" id="NF005548">
    <property type="entry name" value="PRK07208.1-4"/>
    <property type="match status" value="1"/>
</dbReference>
<evidence type="ECO:0000313" key="3">
    <source>
        <dbReference type="Proteomes" id="UP000635142"/>
    </source>
</evidence>
<evidence type="ECO:0000259" key="1">
    <source>
        <dbReference type="Pfam" id="PF01593"/>
    </source>
</evidence>